<keyword evidence="3" id="KW-0645">Protease</keyword>
<dbReference type="GO" id="GO:0008233">
    <property type="term" value="F:peptidase activity"/>
    <property type="evidence" value="ECO:0007669"/>
    <property type="project" value="UniProtKB-KW"/>
</dbReference>
<dbReference type="PROSITE" id="PS51903">
    <property type="entry name" value="CLP_R"/>
    <property type="match status" value="1"/>
</dbReference>
<dbReference type="SUPFAM" id="SSF81923">
    <property type="entry name" value="Double Clp-N motif"/>
    <property type="match status" value="1"/>
</dbReference>
<organism evidence="3 4">
    <name type="scientific">Actinomadura gamaensis</name>
    <dbReference type="NCBI Taxonomy" id="1763541"/>
    <lineage>
        <taxon>Bacteria</taxon>
        <taxon>Bacillati</taxon>
        <taxon>Actinomycetota</taxon>
        <taxon>Actinomycetes</taxon>
        <taxon>Streptosporangiales</taxon>
        <taxon>Thermomonosporaceae</taxon>
        <taxon>Actinomadura</taxon>
    </lineage>
</organism>
<dbReference type="Proteomes" id="UP001595872">
    <property type="component" value="Unassembled WGS sequence"/>
</dbReference>
<reference evidence="4" key="1">
    <citation type="journal article" date="2019" name="Int. J. Syst. Evol. Microbiol.">
        <title>The Global Catalogue of Microorganisms (GCM) 10K type strain sequencing project: providing services to taxonomists for standard genome sequencing and annotation.</title>
        <authorList>
            <consortium name="The Broad Institute Genomics Platform"/>
            <consortium name="The Broad Institute Genome Sequencing Center for Infectious Disease"/>
            <person name="Wu L."/>
            <person name="Ma J."/>
        </authorList>
    </citation>
    <scope>NUCLEOTIDE SEQUENCE [LARGE SCALE GENOMIC DNA]</scope>
    <source>
        <strain evidence="4">KLKA75</strain>
    </source>
</reference>
<dbReference type="Gene3D" id="1.10.1780.10">
    <property type="entry name" value="Clp, N-terminal domain"/>
    <property type="match status" value="1"/>
</dbReference>
<protein>
    <submittedName>
        <fullName evidence="3">Clp protease N-terminal domain-containing protein</fullName>
    </submittedName>
</protein>
<feature type="domain" description="Clp R" evidence="2">
    <location>
        <begin position="1"/>
        <end position="67"/>
    </location>
</feature>
<evidence type="ECO:0000256" key="1">
    <source>
        <dbReference type="PROSITE-ProRule" id="PRU01251"/>
    </source>
</evidence>
<dbReference type="InterPro" id="IPR036628">
    <property type="entry name" value="Clp_N_dom_sf"/>
</dbReference>
<sequence>MGRVYVDALLVRAAEEARRAGSRTMEAEHVLLALAAEPDGDVAEVLGAAGLDYQGVQDALRREFEHGLGTAGISIDDEDVLRPRAARRQPSDIGESGRFVLEQAMGTVRKRDMRAPHLLLGILELKVGTVPRALDLAGVDVEGLKARTRALL</sequence>
<evidence type="ECO:0000313" key="4">
    <source>
        <dbReference type="Proteomes" id="UP001595872"/>
    </source>
</evidence>
<proteinExistence type="predicted"/>
<accession>A0ABV9U819</accession>
<dbReference type="GO" id="GO:0006508">
    <property type="term" value="P:proteolysis"/>
    <property type="evidence" value="ECO:0007669"/>
    <property type="project" value="UniProtKB-KW"/>
</dbReference>
<evidence type="ECO:0000259" key="2">
    <source>
        <dbReference type="PROSITE" id="PS51903"/>
    </source>
</evidence>
<comment type="caution">
    <text evidence="3">The sequence shown here is derived from an EMBL/GenBank/DDBJ whole genome shotgun (WGS) entry which is preliminary data.</text>
</comment>
<keyword evidence="1" id="KW-0677">Repeat</keyword>
<evidence type="ECO:0000313" key="3">
    <source>
        <dbReference type="EMBL" id="MFC4911500.1"/>
    </source>
</evidence>
<name>A0ABV9U819_9ACTN</name>
<keyword evidence="4" id="KW-1185">Reference proteome</keyword>
<dbReference type="InterPro" id="IPR004176">
    <property type="entry name" value="Clp_R_N"/>
</dbReference>
<gene>
    <name evidence="3" type="ORF">ACFPCY_29650</name>
</gene>
<dbReference type="Pfam" id="PF02861">
    <property type="entry name" value="Clp_N"/>
    <property type="match status" value="1"/>
</dbReference>
<dbReference type="RefSeq" id="WP_378260466.1">
    <property type="nucleotide sequence ID" value="NZ_JBHSIT010000009.1"/>
</dbReference>
<dbReference type="EMBL" id="JBHSIT010000009">
    <property type="protein sequence ID" value="MFC4911500.1"/>
    <property type="molecule type" value="Genomic_DNA"/>
</dbReference>
<keyword evidence="3" id="KW-0378">Hydrolase</keyword>